<dbReference type="EMBL" id="FQVU01000003">
    <property type="protein sequence ID" value="SHG69693.1"/>
    <property type="molecule type" value="Genomic_DNA"/>
</dbReference>
<keyword evidence="1" id="KW-0812">Transmembrane</keyword>
<gene>
    <name evidence="3" type="ORF">SAMN05443575_2572</name>
</gene>
<keyword evidence="4" id="KW-1185">Reference proteome</keyword>
<feature type="transmembrane region" description="Helical" evidence="1">
    <location>
        <begin position="20"/>
        <end position="46"/>
    </location>
</feature>
<dbReference type="Pfam" id="PF11203">
    <property type="entry name" value="EccE"/>
    <property type="match status" value="1"/>
</dbReference>
<organism evidence="3 4">
    <name type="scientific">Jatrophihabitans endophyticus</name>
    <dbReference type="NCBI Taxonomy" id="1206085"/>
    <lineage>
        <taxon>Bacteria</taxon>
        <taxon>Bacillati</taxon>
        <taxon>Actinomycetota</taxon>
        <taxon>Actinomycetes</taxon>
        <taxon>Jatrophihabitantales</taxon>
        <taxon>Jatrophihabitantaceae</taxon>
        <taxon>Jatrophihabitans</taxon>
    </lineage>
</organism>
<keyword evidence="1" id="KW-0472">Membrane</keyword>
<protein>
    <submittedName>
        <fullName evidence="3">Type VII secretion protein EccE</fullName>
    </submittedName>
</protein>
<dbReference type="Proteomes" id="UP000186132">
    <property type="component" value="Unassembled WGS sequence"/>
</dbReference>
<evidence type="ECO:0000313" key="4">
    <source>
        <dbReference type="Proteomes" id="UP000186132"/>
    </source>
</evidence>
<dbReference type="RefSeq" id="WP_143168161.1">
    <property type="nucleotide sequence ID" value="NZ_FQVU01000003.1"/>
</dbReference>
<feature type="domain" description="Type VII secretion system protein EccE" evidence="2">
    <location>
        <begin position="180"/>
        <end position="273"/>
    </location>
</feature>
<keyword evidence="1" id="KW-1133">Transmembrane helix</keyword>
<evidence type="ECO:0000256" key="1">
    <source>
        <dbReference type="SAM" id="Phobius"/>
    </source>
</evidence>
<accession>A0A1M5LZ66</accession>
<name>A0A1M5LZ66_9ACTN</name>
<evidence type="ECO:0000313" key="3">
    <source>
        <dbReference type="EMBL" id="SHG69693.1"/>
    </source>
</evidence>
<evidence type="ECO:0000259" key="2">
    <source>
        <dbReference type="Pfam" id="PF11203"/>
    </source>
</evidence>
<dbReference type="InterPro" id="IPR050051">
    <property type="entry name" value="EccE_dom"/>
</dbReference>
<dbReference type="STRING" id="1206085.SAMN05443575_2572"/>
<proteinExistence type="predicted"/>
<reference evidence="3 4" key="1">
    <citation type="submission" date="2016-11" db="EMBL/GenBank/DDBJ databases">
        <authorList>
            <person name="Jaros S."/>
            <person name="Januszkiewicz K."/>
            <person name="Wedrychowicz H."/>
        </authorList>
    </citation>
    <scope>NUCLEOTIDE SEQUENCE [LARGE SCALE GENOMIC DNA]</scope>
    <source>
        <strain evidence="3 4">DSM 45627</strain>
    </source>
</reference>
<dbReference type="PROSITE" id="PS00099">
    <property type="entry name" value="THIOLASE_3"/>
    <property type="match status" value="1"/>
</dbReference>
<sequence>MPPPTKAQLVLVELAAAAVLGGYAIGAVCYAVGIGVAVVLLPLALVPRRRRWLYQLAASRWGLARRRRVIRSAAAAGAPGLAGLLGDYRVEAVDGGRRGGTLGVVRAGTTWSLPLVLDLDDVVNDDAAVPVDLLVGLLHVEDVPLSSVRLFTLTTPAGRAAHAPAGPAAPMTQLAARYCLLTLDTRRAADAVAARGGTAAATAQVMRRCAVHAEQVLATAGLRVRRLDENAVAALFATWLGPTSGSPGRRGQRTVEAWSDVQVAGTWSTVFAVTGRGPDVVSRATRLAAAAPTPVAATCLLLQPAPRDAVAATMLVRISAPDTAPTRDAYASLALLAQAYDLELQRADGEQAALLRATTPIGVGEPA</sequence>
<dbReference type="InterPro" id="IPR020610">
    <property type="entry name" value="Thiolase_AS"/>
</dbReference>
<dbReference type="AlphaFoldDB" id="A0A1M5LZ66"/>
<dbReference type="GO" id="GO:0016747">
    <property type="term" value="F:acyltransferase activity, transferring groups other than amino-acyl groups"/>
    <property type="evidence" value="ECO:0007669"/>
    <property type="project" value="InterPro"/>
</dbReference>